<dbReference type="EMBL" id="JAUJYN010000001">
    <property type="protein sequence ID" value="KAK1279327.1"/>
    <property type="molecule type" value="Genomic_DNA"/>
</dbReference>
<dbReference type="Proteomes" id="UP001179952">
    <property type="component" value="Unassembled WGS sequence"/>
</dbReference>
<sequence length="102" mass="11442">MGVIASKLSRLILTSHSKLRIGPPVVPKGYFPVSVGTGEDSKRFIVHVASLRDSNFLEFLSKSEEAFGFCNGGVLQIPCDIKSFEERMFRRRQRVSRVRSLA</sequence>
<evidence type="ECO:0000256" key="1">
    <source>
        <dbReference type="ARBA" id="ARBA00006974"/>
    </source>
</evidence>
<organism evidence="3 4">
    <name type="scientific">Acorus gramineus</name>
    <name type="common">Dwarf sweet flag</name>
    <dbReference type="NCBI Taxonomy" id="55184"/>
    <lineage>
        <taxon>Eukaryota</taxon>
        <taxon>Viridiplantae</taxon>
        <taxon>Streptophyta</taxon>
        <taxon>Embryophyta</taxon>
        <taxon>Tracheophyta</taxon>
        <taxon>Spermatophyta</taxon>
        <taxon>Magnoliopsida</taxon>
        <taxon>Liliopsida</taxon>
        <taxon>Acoraceae</taxon>
        <taxon>Acorus</taxon>
    </lineage>
</organism>
<comment type="similarity">
    <text evidence="1">Belongs to the ARG7 family.</text>
</comment>
<gene>
    <name evidence="3" type="ORF">QJS04_geneDACA004852</name>
    <name evidence="2" type="ORF">QJS04_geneDACA004853</name>
</gene>
<dbReference type="PANTHER" id="PTHR31374:SF32">
    <property type="entry name" value="SAUR FAMILY PROTEIN"/>
    <property type="match status" value="1"/>
</dbReference>
<dbReference type="PANTHER" id="PTHR31374">
    <property type="entry name" value="AUXIN-INDUCED PROTEIN-LIKE-RELATED"/>
    <property type="match status" value="1"/>
</dbReference>
<evidence type="ECO:0000313" key="2">
    <source>
        <dbReference type="EMBL" id="KAK1279327.1"/>
    </source>
</evidence>
<dbReference type="EMBL" id="JAUJYN010000001">
    <property type="protein sequence ID" value="KAK1279328.1"/>
    <property type="molecule type" value="Genomic_DNA"/>
</dbReference>
<proteinExistence type="inferred from homology"/>
<name>A0AAV9BR52_ACOGR</name>
<dbReference type="Pfam" id="PF02519">
    <property type="entry name" value="Auxin_inducible"/>
    <property type="match status" value="1"/>
</dbReference>
<protein>
    <submittedName>
        <fullName evidence="3">Uncharacterized protein</fullName>
    </submittedName>
</protein>
<reference evidence="3" key="2">
    <citation type="submission" date="2023-06" db="EMBL/GenBank/DDBJ databases">
        <authorList>
            <person name="Ma L."/>
            <person name="Liu K.-W."/>
            <person name="Li Z."/>
            <person name="Hsiao Y.-Y."/>
            <person name="Qi Y."/>
            <person name="Fu T."/>
            <person name="Tang G."/>
            <person name="Zhang D."/>
            <person name="Sun W.-H."/>
            <person name="Liu D.-K."/>
            <person name="Li Y."/>
            <person name="Chen G.-Z."/>
            <person name="Liu X.-D."/>
            <person name="Liao X.-Y."/>
            <person name="Jiang Y.-T."/>
            <person name="Yu X."/>
            <person name="Hao Y."/>
            <person name="Huang J."/>
            <person name="Zhao X.-W."/>
            <person name="Ke S."/>
            <person name="Chen Y.-Y."/>
            <person name="Wu W.-L."/>
            <person name="Hsu J.-L."/>
            <person name="Lin Y.-F."/>
            <person name="Huang M.-D."/>
            <person name="Li C.-Y."/>
            <person name="Huang L."/>
            <person name="Wang Z.-W."/>
            <person name="Zhao X."/>
            <person name="Zhong W.-Y."/>
            <person name="Peng D.-H."/>
            <person name="Ahmad S."/>
            <person name="Lan S."/>
            <person name="Zhang J.-S."/>
            <person name="Tsai W.-C."/>
            <person name="Van De Peer Y."/>
            <person name="Liu Z.-J."/>
        </authorList>
    </citation>
    <scope>NUCLEOTIDE SEQUENCE</scope>
    <source>
        <strain evidence="3">SCP</strain>
        <tissue evidence="3">Leaves</tissue>
    </source>
</reference>
<accession>A0AAV9BR52</accession>
<keyword evidence="4" id="KW-1185">Reference proteome</keyword>
<evidence type="ECO:0000313" key="3">
    <source>
        <dbReference type="EMBL" id="KAK1279328.1"/>
    </source>
</evidence>
<dbReference type="GO" id="GO:0009733">
    <property type="term" value="P:response to auxin"/>
    <property type="evidence" value="ECO:0007669"/>
    <property type="project" value="InterPro"/>
</dbReference>
<comment type="caution">
    <text evidence="3">The sequence shown here is derived from an EMBL/GenBank/DDBJ whole genome shotgun (WGS) entry which is preliminary data.</text>
</comment>
<reference evidence="3" key="1">
    <citation type="journal article" date="2023" name="Nat. Commun.">
        <title>Diploid and tetraploid genomes of Acorus and the evolution of monocots.</title>
        <authorList>
            <person name="Ma L."/>
            <person name="Liu K.W."/>
            <person name="Li Z."/>
            <person name="Hsiao Y.Y."/>
            <person name="Qi Y."/>
            <person name="Fu T."/>
            <person name="Tang G.D."/>
            <person name="Zhang D."/>
            <person name="Sun W.H."/>
            <person name="Liu D.K."/>
            <person name="Li Y."/>
            <person name="Chen G.Z."/>
            <person name="Liu X.D."/>
            <person name="Liao X.Y."/>
            <person name="Jiang Y.T."/>
            <person name="Yu X."/>
            <person name="Hao Y."/>
            <person name="Huang J."/>
            <person name="Zhao X.W."/>
            <person name="Ke S."/>
            <person name="Chen Y.Y."/>
            <person name="Wu W.L."/>
            <person name="Hsu J.L."/>
            <person name="Lin Y.F."/>
            <person name="Huang M.D."/>
            <person name="Li C.Y."/>
            <person name="Huang L."/>
            <person name="Wang Z.W."/>
            <person name="Zhao X."/>
            <person name="Zhong W.Y."/>
            <person name="Peng D.H."/>
            <person name="Ahmad S."/>
            <person name="Lan S."/>
            <person name="Zhang J.S."/>
            <person name="Tsai W.C."/>
            <person name="Van de Peer Y."/>
            <person name="Liu Z.J."/>
        </authorList>
    </citation>
    <scope>NUCLEOTIDE SEQUENCE</scope>
    <source>
        <strain evidence="3">SCP</strain>
    </source>
</reference>
<evidence type="ECO:0000313" key="4">
    <source>
        <dbReference type="Proteomes" id="UP001179952"/>
    </source>
</evidence>
<dbReference type="AlphaFoldDB" id="A0AAV9BR52"/>
<dbReference type="InterPro" id="IPR003676">
    <property type="entry name" value="SAUR_fam"/>
</dbReference>